<dbReference type="HOGENOM" id="CLU_044082_0_0_0"/>
<evidence type="ECO:0000259" key="1">
    <source>
        <dbReference type="Pfam" id="PF04101"/>
    </source>
</evidence>
<keyword evidence="2" id="KW-0614">Plasmid</keyword>
<evidence type="ECO:0000313" key="2">
    <source>
        <dbReference type="EMBL" id="ADO84444.1"/>
    </source>
</evidence>
<dbReference type="GO" id="GO:0016758">
    <property type="term" value="F:hexosyltransferase activity"/>
    <property type="evidence" value="ECO:0007669"/>
    <property type="project" value="InterPro"/>
</dbReference>
<proteinExistence type="predicted"/>
<dbReference type="RefSeq" id="WP_013389101.1">
    <property type="nucleotide sequence ID" value="NC_014633.1"/>
</dbReference>
<dbReference type="KEGG" id="ipo:Ilyop_2688"/>
<dbReference type="Gene3D" id="3.40.50.2000">
    <property type="entry name" value="Glycogen Phosphorylase B"/>
    <property type="match status" value="1"/>
</dbReference>
<dbReference type="AlphaFoldDB" id="E3HCP9"/>
<dbReference type="InterPro" id="IPR053205">
    <property type="entry name" value="GHMP_kinase_L-arabinokinase"/>
</dbReference>
<sequence>MKYKVFYISSHGFGHLTRCLAHIEKILEETNYNIYIACGEKQNEFSKLYLQDYKKRLRFSDIVTDIGLINIEKSLTIDKIRLEKILKEFISSWDETIKSEVSNLGGLDIVDIYTDISPIGVLVGKTLKKKIIGSSNFTWYLQYKNLNLAEDIVEKYHEIDQIYDEFHAYPLHLDIGHMKCKKKYIDYISRKIDDTKVQDIREIHGKSIFLSCGKSASLEKIRVENFNGTIFCTSGIQVESAGANICQLPLDIRDTQNYIAASELIISKAGWGTVAEAICGETPMVLMERDGVLEDTHIINELKKQGRAISISENCLRRIDYLDLRQRLLQTKI</sequence>
<name>E3HCP9_ILYPC</name>
<dbReference type="InterPro" id="IPR007235">
    <property type="entry name" value="Glyco_trans_28_C"/>
</dbReference>
<reference evidence="2 3" key="1">
    <citation type="journal article" date="2010" name="Stand. Genomic Sci.">
        <title>Complete genome sequence of Ilyobacter polytropus type strain (CuHbu1).</title>
        <authorList>
            <person name="Sikorski J."/>
            <person name="Chertkov O."/>
            <person name="Lapidus A."/>
            <person name="Nolan M."/>
            <person name="Lucas S."/>
            <person name="Del Rio T.G."/>
            <person name="Tice H."/>
            <person name="Cheng J.F."/>
            <person name="Tapia R."/>
            <person name="Han C."/>
            <person name="Goodwin L."/>
            <person name="Pitluck S."/>
            <person name="Liolios K."/>
            <person name="Ivanova N."/>
            <person name="Mavromatis K."/>
            <person name="Mikhailova N."/>
            <person name="Pati A."/>
            <person name="Chen A."/>
            <person name="Palaniappan K."/>
            <person name="Land M."/>
            <person name="Hauser L."/>
            <person name="Chang Y.J."/>
            <person name="Jeffries C.D."/>
            <person name="Brambilla E."/>
            <person name="Yasawong M."/>
            <person name="Rohde M."/>
            <person name="Pukall R."/>
            <person name="Spring S."/>
            <person name="Goker M."/>
            <person name="Woyke T."/>
            <person name="Bristow J."/>
            <person name="Eisen J.A."/>
            <person name="Markowitz V."/>
            <person name="Hugenholtz P."/>
            <person name="Kyrpides N.C."/>
            <person name="Klenk H.P."/>
        </authorList>
    </citation>
    <scope>NUCLEOTIDE SEQUENCE [LARGE SCALE GENOMIC DNA]</scope>
    <source>
        <strain evidence="3">ATCC 51220 / DSM 2926 / LMG 16218 / CuHBu1</strain>
        <plasmid evidence="3">pILYOP01</plasmid>
    </source>
</reference>
<dbReference type="Pfam" id="PF04101">
    <property type="entry name" value="Glyco_tran_28_C"/>
    <property type="match status" value="1"/>
</dbReference>
<dbReference type="PANTHER" id="PTHR38134">
    <property type="entry name" value="SLR1395 PROTEIN"/>
    <property type="match status" value="1"/>
</dbReference>
<accession>E3HCP9</accession>
<dbReference type="OrthoDB" id="9776616at2"/>
<dbReference type="Proteomes" id="UP000006875">
    <property type="component" value="Plasmid pILYOP01"/>
</dbReference>
<dbReference type="PANTHER" id="PTHR38134:SF2">
    <property type="entry name" value="GALACTOKINASE"/>
    <property type="match status" value="1"/>
</dbReference>
<organism evidence="2 3">
    <name type="scientific">Ilyobacter polytropus (strain ATCC 51220 / DSM 2926 / LMG 16218 / CuHBu1)</name>
    <dbReference type="NCBI Taxonomy" id="572544"/>
    <lineage>
        <taxon>Bacteria</taxon>
        <taxon>Fusobacteriati</taxon>
        <taxon>Fusobacteriota</taxon>
        <taxon>Fusobacteriia</taxon>
        <taxon>Fusobacteriales</taxon>
        <taxon>Fusobacteriaceae</taxon>
        <taxon>Ilyobacter</taxon>
    </lineage>
</organism>
<dbReference type="SUPFAM" id="SSF53756">
    <property type="entry name" value="UDP-Glycosyltransferase/glycogen phosphorylase"/>
    <property type="match status" value="1"/>
</dbReference>
<gene>
    <name evidence="2" type="ordered locus">Ilyop_2688</name>
</gene>
<geneLocation type="plasmid" evidence="2 3">
    <name>pILYOP01</name>
</geneLocation>
<feature type="domain" description="Glycosyl transferase family 28 C-terminal" evidence="1">
    <location>
        <begin position="253"/>
        <end position="317"/>
    </location>
</feature>
<dbReference type="EMBL" id="CP002282">
    <property type="protein sequence ID" value="ADO84444.1"/>
    <property type="molecule type" value="Genomic_DNA"/>
</dbReference>
<evidence type="ECO:0000313" key="3">
    <source>
        <dbReference type="Proteomes" id="UP000006875"/>
    </source>
</evidence>
<protein>
    <recommendedName>
        <fullName evidence="1">Glycosyl transferase family 28 C-terminal domain-containing protein</fullName>
    </recommendedName>
</protein>
<keyword evidence="3" id="KW-1185">Reference proteome</keyword>